<dbReference type="SUPFAM" id="SSF49785">
    <property type="entry name" value="Galactose-binding domain-like"/>
    <property type="match status" value="1"/>
</dbReference>
<dbReference type="AlphaFoldDB" id="A0AAW9DIJ0"/>
<dbReference type="InterPro" id="IPR008979">
    <property type="entry name" value="Galactose-bd-like_sf"/>
</dbReference>
<evidence type="ECO:0000259" key="2">
    <source>
        <dbReference type="Pfam" id="PF02129"/>
    </source>
</evidence>
<dbReference type="RefSeq" id="WP_319444430.1">
    <property type="nucleotide sequence ID" value="NZ_JAWWZK010000142.1"/>
</dbReference>
<feature type="domain" description="Xaa-Pro dipeptidyl-peptidase-like" evidence="2">
    <location>
        <begin position="1"/>
        <end position="105"/>
    </location>
</feature>
<feature type="non-terminal residue" evidence="4">
    <location>
        <position position="1"/>
    </location>
</feature>
<evidence type="ECO:0000256" key="1">
    <source>
        <dbReference type="ARBA" id="ARBA00022801"/>
    </source>
</evidence>
<reference evidence="4" key="1">
    <citation type="submission" date="2023-11" db="EMBL/GenBank/DDBJ databases">
        <title>Antimicrobial resistance in invasive Streptococcus suis isolated in Spain and the associated genetic mechanisms.</title>
        <authorList>
            <person name="Uruen C."/>
            <person name="Arenas J.A."/>
        </authorList>
    </citation>
    <scope>NUCLEOTIDE SEQUENCE</scope>
    <source>
        <strain evidence="4">Ss_70</strain>
    </source>
</reference>
<dbReference type="Gene3D" id="1.10.246.70">
    <property type="match status" value="1"/>
</dbReference>
<dbReference type="InterPro" id="IPR000383">
    <property type="entry name" value="Xaa-Pro-like_dom"/>
</dbReference>
<name>A0AAW9DIJ0_STRSU</name>
<dbReference type="SUPFAM" id="SSF53474">
    <property type="entry name" value="alpha/beta-Hydrolases"/>
    <property type="match status" value="1"/>
</dbReference>
<dbReference type="GO" id="GO:0008239">
    <property type="term" value="F:dipeptidyl-peptidase activity"/>
    <property type="evidence" value="ECO:0007669"/>
    <property type="project" value="InterPro"/>
</dbReference>
<keyword evidence="1 4" id="KW-0378">Hydrolase</keyword>
<evidence type="ECO:0000259" key="3">
    <source>
        <dbReference type="Pfam" id="PF08530"/>
    </source>
</evidence>
<proteinExistence type="predicted"/>
<dbReference type="Pfam" id="PF08530">
    <property type="entry name" value="PepX_C"/>
    <property type="match status" value="1"/>
</dbReference>
<feature type="non-terminal residue" evidence="4">
    <location>
        <position position="236"/>
    </location>
</feature>
<feature type="domain" description="Xaa-Pro dipeptidyl-peptidase C-terminal" evidence="3">
    <location>
        <begin position="134"/>
        <end position="233"/>
    </location>
</feature>
<sequence>EDLDSLTALTYSKSLQAGDFLRNKEAYEKGLAAERVALDRTSGDYNQYWHDRNYLLHADKVKCEVVFTHGSQDWNVKPIHVWNMFHALPSQIKKHLFFHNGAHVYMNNWQSIDFRESMNALLSQKLLGYESNYQLPMVIWQDNSGEQTWTTLDTFGGENEAVLPLGTGSQTIANQYAQEDFDRYGKSYPAFHQDLYTGKANQISIELPVTEDLLLNGQVTLKLRVASSVAKGLLSA</sequence>
<dbReference type="InterPro" id="IPR013736">
    <property type="entry name" value="Xaa-Pro_dipept_C"/>
</dbReference>
<dbReference type="Gene3D" id="2.60.120.260">
    <property type="entry name" value="Galactose-binding domain-like"/>
    <property type="match status" value="1"/>
</dbReference>
<accession>A0AAW9DIJ0</accession>
<evidence type="ECO:0000313" key="4">
    <source>
        <dbReference type="EMBL" id="MDX5038891.1"/>
    </source>
</evidence>
<protein>
    <submittedName>
        <fullName evidence="4">CocE/NonD family hydrolase</fullName>
    </submittedName>
</protein>
<dbReference type="InterPro" id="IPR029058">
    <property type="entry name" value="AB_hydrolase_fold"/>
</dbReference>
<organism evidence="4 5">
    <name type="scientific">Streptococcus suis</name>
    <dbReference type="NCBI Taxonomy" id="1307"/>
    <lineage>
        <taxon>Bacteria</taxon>
        <taxon>Bacillati</taxon>
        <taxon>Bacillota</taxon>
        <taxon>Bacilli</taxon>
        <taxon>Lactobacillales</taxon>
        <taxon>Streptococcaceae</taxon>
        <taxon>Streptococcus</taxon>
    </lineage>
</organism>
<dbReference type="Proteomes" id="UP001270004">
    <property type="component" value="Unassembled WGS sequence"/>
</dbReference>
<dbReference type="Pfam" id="PF02129">
    <property type="entry name" value="Peptidase_S15"/>
    <property type="match status" value="1"/>
</dbReference>
<dbReference type="EMBL" id="JAWWZK010000142">
    <property type="protein sequence ID" value="MDX5038891.1"/>
    <property type="molecule type" value="Genomic_DNA"/>
</dbReference>
<evidence type="ECO:0000313" key="5">
    <source>
        <dbReference type="Proteomes" id="UP001270004"/>
    </source>
</evidence>
<gene>
    <name evidence="4" type="ORF">SHY70_11520</name>
</gene>
<comment type="caution">
    <text evidence="4">The sequence shown here is derived from an EMBL/GenBank/DDBJ whole genome shotgun (WGS) entry which is preliminary data.</text>
</comment>